<reference evidence="1" key="1">
    <citation type="journal article" date="2021" name="Open Biol.">
        <title>Shared evolutionary footprints suggest mitochondrial oxidative damage underlies multiple complex I losses in fungi.</title>
        <authorList>
            <person name="Schikora-Tamarit M.A."/>
            <person name="Marcet-Houben M."/>
            <person name="Nosek J."/>
            <person name="Gabaldon T."/>
        </authorList>
    </citation>
    <scope>NUCLEOTIDE SEQUENCE</scope>
    <source>
        <strain evidence="1">CBS2887</strain>
    </source>
</reference>
<comment type="caution">
    <text evidence="1">The sequence shown here is derived from an EMBL/GenBank/DDBJ whole genome shotgun (WGS) entry which is preliminary data.</text>
</comment>
<keyword evidence="2" id="KW-1185">Reference proteome</keyword>
<proteinExistence type="predicted"/>
<dbReference type="Proteomes" id="UP000774326">
    <property type="component" value="Unassembled WGS sequence"/>
</dbReference>
<protein>
    <submittedName>
        <fullName evidence="1">Uncharacterized protein</fullName>
    </submittedName>
</protein>
<evidence type="ECO:0000313" key="1">
    <source>
        <dbReference type="EMBL" id="KAH3682709.1"/>
    </source>
</evidence>
<reference evidence="1" key="2">
    <citation type="submission" date="2021-01" db="EMBL/GenBank/DDBJ databases">
        <authorList>
            <person name="Schikora-Tamarit M.A."/>
        </authorList>
    </citation>
    <scope>NUCLEOTIDE SEQUENCE</scope>
    <source>
        <strain evidence="1">CBS2887</strain>
    </source>
</reference>
<accession>A0A9P8Q4M6</accession>
<gene>
    <name evidence="1" type="ORF">WICPIJ_006315</name>
</gene>
<dbReference type="OrthoDB" id="5459214at2759"/>
<dbReference type="EMBL" id="JAEUBG010003483">
    <property type="protein sequence ID" value="KAH3682709.1"/>
    <property type="molecule type" value="Genomic_DNA"/>
</dbReference>
<name>A0A9P8Q4M6_WICPI</name>
<evidence type="ECO:0000313" key="2">
    <source>
        <dbReference type="Proteomes" id="UP000774326"/>
    </source>
</evidence>
<dbReference type="AlphaFoldDB" id="A0A9P8Q4M6"/>
<organism evidence="1 2">
    <name type="scientific">Wickerhamomyces pijperi</name>
    <name type="common">Yeast</name>
    <name type="synonym">Pichia pijperi</name>
    <dbReference type="NCBI Taxonomy" id="599730"/>
    <lineage>
        <taxon>Eukaryota</taxon>
        <taxon>Fungi</taxon>
        <taxon>Dikarya</taxon>
        <taxon>Ascomycota</taxon>
        <taxon>Saccharomycotina</taxon>
        <taxon>Saccharomycetes</taxon>
        <taxon>Phaffomycetales</taxon>
        <taxon>Wickerhamomycetaceae</taxon>
        <taxon>Wickerhamomyces</taxon>
    </lineage>
</organism>
<sequence length="125" mass="13713">MFWMVDLRSASLKTMFGDLPPNSKVTFFKVSAEDFMMALPVAVDPVKAIFLIFGWPVMALPTILPNPETIFKTPSGIPASLTYLETYKADKGVDSAVFKTIVFPAAKAGPTFQAHINKGKFHGMI</sequence>